<evidence type="ECO:0000259" key="2">
    <source>
        <dbReference type="Pfam" id="PF04773"/>
    </source>
</evidence>
<dbReference type="RefSeq" id="WP_090643673.1">
    <property type="nucleotide sequence ID" value="NZ_CBCRYE010000001.1"/>
</dbReference>
<dbReference type="STRING" id="260084.SAMN02927928_0688"/>
<accession>A0A1G4PVG5</accession>
<keyword evidence="1" id="KW-0812">Transmembrane</keyword>
<evidence type="ECO:0000256" key="1">
    <source>
        <dbReference type="SAM" id="Phobius"/>
    </source>
</evidence>
<dbReference type="PANTHER" id="PTHR30273:SF2">
    <property type="entry name" value="PROTEIN FECR"/>
    <property type="match status" value="1"/>
</dbReference>
<dbReference type="EMBL" id="FMTS01000001">
    <property type="protein sequence ID" value="SCW36161.1"/>
    <property type="molecule type" value="Genomic_DNA"/>
</dbReference>
<feature type="domain" description="FecR protein" evidence="2">
    <location>
        <begin position="112"/>
        <end position="198"/>
    </location>
</feature>
<dbReference type="Gene3D" id="2.60.120.1440">
    <property type="match status" value="1"/>
</dbReference>
<evidence type="ECO:0000313" key="5">
    <source>
        <dbReference type="Proteomes" id="UP000199150"/>
    </source>
</evidence>
<dbReference type="InterPro" id="IPR012373">
    <property type="entry name" value="Ferrdict_sens_TM"/>
</dbReference>
<dbReference type="Pfam" id="PF04773">
    <property type="entry name" value="FecR"/>
    <property type="match status" value="1"/>
</dbReference>
<dbReference type="PANTHER" id="PTHR30273">
    <property type="entry name" value="PERIPLASMIC SIGNAL SENSOR AND SIGMA FACTOR ACTIVATOR FECR-RELATED"/>
    <property type="match status" value="1"/>
</dbReference>
<dbReference type="PIRSF" id="PIRSF018266">
    <property type="entry name" value="FecR"/>
    <property type="match status" value="1"/>
</dbReference>
<keyword evidence="1" id="KW-0472">Membrane</keyword>
<keyword evidence="5" id="KW-1185">Reference proteome</keyword>
<dbReference type="InterPro" id="IPR006860">
    <property type="entry name" value="FecR"/>
</dbReference>
<keyword evidence="1" id="KW-1133">Transmembrane helix</keyword>
<feature type="domain" description="FecR N-terminal" evidence="3">
    <location>
        <begin position="14"/>
        <end position="50"/>
    </location>
</feature>
<proteinExistence type="predicted"/>
<dbReference type="AlphaFoldDB" id="A0A1G4PVG5"/>
<reference evidence="5" key="1">
    <citation type="submission" date="2016-10" db="EMBL/GenBank/DDBJ databases">
        <authorList>
            <person name="Varghese N."/>
            <person name="Submissions S."/>
        </authorList>
    </citation>
    <scope>NUCLEOTIDE SEQUENCE [LARGE SCALE GENOMIC DNA]</scope>
    <source>
        <strain evidence="5">CGMCC 1.3431</strain>
    </source>
</reference>
<sequence>MTDALDKDLNDILEAAAAWHTRLDLGTADQKAFERWRDADPRHASAFARMVGTDATFGLAEGHIDSEADDFEGPVRVVDRRRWLAGALVGVAAVIVGGGSFVALANRRVHAETTVGGRANVALPDGGHIDLNTDSRIAWRYDNASREIWLERGEVSLNLPAGDRPWRLHAQGRVIMGLAGKLNARLKGQAVEVTVIEGPGIVILAEHIGGTGKLALAAGQSVLAGKDGGTVRALSDETMQTVTAWQSDEMVFTGQPLSMVVDEFNRYLSRKIVIKDPSIAGVRLGGRFNVHNASGFLRGLNESFGIRATDDGQVINLTR</sequence>
<dbReference type="InterPro" id="IPR032623">
    <property type="entry name" value="FecR_N"/>
</dbReference>
<name>A0A1G4PVG5_9CAUL</name>
<evidence type="ECO:0000313" key="4">
    <source>
        <dbReference type="EMBL" id="SCW36161.1"/>
    </source>
</evidence>
<dbReference type="Pfam" id="PF16220">
    <property type="entry name" value="DUF4880"/>
    <property type="match status" value="1"/>
</dbReference>
<organism evidence="4 5">
    <name type="scientific">Asticcacaulis taihuensis</name>
    <dbReference type="NCBI Taxonomy" id="260084"/>
    <lineage>
        <taxon>Bacteria</taxon>
        <taxon>Pseudomonadati</taxon>
        <taxon>Pseudomonadota</taxon>
        <taxon>Alphaproteobacteria</taxon>
        <taxon>Caulobacterales</taxon>
        <taxon>Caulobacteraceae</taxon>
        <taxon>Asticcacaulis</taxon>
    </lineage>
</organism>
<feature type="transmembrane region" description="Helical" evidence="1">
    <location>
        <begin position="83"/>
        <end position="105"/>
    </location>
</feature>
<gene>
    <name evidence="4" type="ORF">SAMN02927928_0688</name>
</gene>
<dbReference type="OrthoDB" id="7182898at2"/>
<dbReference type="GO" id="GO:0016989">
    <property type="term" value="F:sigma factor antagonist activity"/>
    <property type="evidence" value="ECO:0007669"/>
    <property type="project" value="TreeGrafter"/>
</dbReference>
<evidence type="ECO:0000259" key="3">
    <source>
        <dbReference type="Pfam" id="PF16220"/>
    </source>
</evidence>
<dbReference type="Gene3D" id="3.55.50.30">
    <property type="match status" value="1"/>
</dbReference>
<protein>
    <submittedName>
        <fullName evidence="4">FecR family protein</fullName>
    </submittedName>
</protein>
<dbReference type="Proteomes" id="UP000199150">
    <property type="component" value="Unassembled WGS sequence"/>
</dbReference>